<reference evidence="1" key="1">
    <citation type="submission" date="2020-05" db="EMBL/GenBank/DDBJ databases">
        <title>Mycena genomes resolve the evolution of fungal bioluminescence.</title>
        <authorList>
            <person name="Tsai I.J."/>
        </authorList>
    </citation>
    <scope>NUCLEOTIDE SEQUENCE</scope>
    <source>
        <strain evidence="1">160909Yilan</strain>
    </source>
</reference>
<evidence type="ECO:0000313" key="1">
    <source>
        <dbReference type="EMBL" id="KAF7376515.1"/>
    </source>
</evidence>
<organism evidence="1 2">
    <name type="scientific">Mycena sanguinolenta</name>
    <dbReference type="NCBI Taxonomy" id="230812"/>
    <lineage>
        <taxon>Eukaryota</taxon>
        <taxon>Fungi</taxon>
        <taxon>Dikarya</taxon>
        <taxon>Basidiomycota</taxon>
        <taxon>Agaricomycotina</taxon>
        <taxon>Agaricomycetes</taxon>
        <taxon>Agaricomycetidae</taxon>
        <taxon>Agaricales</taxon>
        <taxon>Marasmiineae</taxon>
        <taxon>Mycenaceae</taxon>
        <taxon>Mycena</taxon>
    </lineage>
</organism>
<dbReference type="Proteomes" id="UP000623467">
    <property type="component" value="Unassembled WGS sequence"/>
</dbReference>
<dbReference type="AlphaFoldDB" id="A0A8H6ZCH6"/>
<dbReference type="EMBL" id="JACAZH010000001">
    <property type="protein sequence ID" value="KAF7376515.1"/>
    <property type="molecule type" value="Genomic_DNA"/>
</dbReference>
<keyword evidence="2" id="KW-1185">Reference proteome</keyword>
<comment type="caution">
    <text evidence="1">The sequence shown here is derived from an EMBL/GenBank/DDBJ whole genome shotgun (WGS) entry which is preliminary data.</text>
</comment>
<protein>
    <submittedName>
        <fullName evidence="1">Uncharacterized protein</fullName>
    </submittedName>
</protein>
<sequence length="399" mass="45156">MFGHAKSLRGHFKLIRQDGRRSAQFGHNGIFSVTDSPHILIAPFFELLDKFTGLRSFHAEDVHFAQSAVAALCRAPSLADVRLVRCSVAAEERVDIPSLHLGVSRFSFNFRHGEFHDNDGPGIAPWVSLLRFDNIRELELACNLDILDENMAAAPLFPLVHKLTIKVRSYNLSILSHFPAVEIFSTNGSPRLPASDLTVLPILQQYTGPCETMASFLSRSTLTRLTTPLCRPHVFREQLNRFQGSNNMLSFSVSFDGEGIDMSTISPIRSFFPRLKTLHVRIFHSERDPGVNLRDLVATFFAELGNPFVLPTELERMAFDWTIGSAGIPTDQQIEVDPFTNLRTALTTQYPALRMVWLDGDNFLFCWHKMRYGFKSAAATTRSDAQEMRKEFNDFWRDG</sequence>
<accession>A0A8H6ZCH6</accession>
<name>A0A8H6ZCH6_9AGAR</name>
<dbReference type="OrthoDB" id="2863717at2759"/>
<evidence type="ECO:0000313" key="2">
    <source>
        <dbReference type="Proteomes" id="UP000623467"/>
    </source>
</evidence>
<proteinExistence type="predicted"/>
<gene>
    <name evidence="1" type="ORF">MSAN_00067500</name>
</gene>